<proteinExistence type="predicted"/>
<organism evidence="3 4">
    <name type="scientific">Ustilago bromivora</name>
    <dbReference type="NCBI Taxonomy" id="307758"/>
    <lineage>
        <taxon>Eukaryota</taxon>
        <taxon>Fungi</taxon>
        <taxon>Dikarya</taxon>
        <taxon>Basidiomycota</taxon>
        <taxon>Ustilaginomycotina</taxon>
        <taxon>Ustilaginomycetes</taxon>
        <taxon>Ustilaginales</taxon>
        <taxon>Ustilaginaceae</taxon>
        <taxon>Ustilago</taxon>
    </lineage>
</organism>
<feature type="region of interest" description="Disordered" evidence="1">
    <location>
        <begin position="83"/>
        <end position="103"/>
    </location>
</feature>
<dbReference type="Proteomes" id="UP000658997">
    <property type="component" value="Unassembled WGS sequence"/>
</dbReference>
<name>A0A8H8QLE8_9BASI</name>
<evidence type="ECO:0000256" key="1">
    <source>
        <dbReference type="SAM" id="MobiDB-lite"/>
    </source>
</evidence>
<gene>
    <name evidence="3" type="ORF">UBRO2_02691</name>
</gene>
<keyword evidence="4" id="KW-1185">Reference proteome</keyword>
<dbReference type="EMBL" id="ULHB01000044">
    <property type="protein sequence ID" value="SYW79007.1"/>
    <property type="molecule type" value="Genomic_DNA"/>
</dbReference>
<protein>
    <submittedName>
        <fullName evidence="3">Uncharacterized protein</fullName>
    </submittedName>
</protein>
<evidence type="ECO:0000256" key="2">
    <source>
        <dbReference type="SAM" id="SignalP"/>
    </source>
</evidence>
<evidence type="ECO:0000313" key="3">
    <source>
        <dbReference type="EMBL" id="SYW79007.1"/>
    </source>
</evidence>
<accession>A0A8H8QLE8</accession>
<feature type="chain" id="PRO_5034089558" evidence="2">
    <location>
        <begin position="22"/>
        <end position="420"/>
    </location>
</feature>
<evidence type="ECO:0000313" key="4">
    <source>
        <dbReference type="Proteomes" id="UP000658997"/>
    </source>
</evidence>
<feature type="signal peptide" evidence="2">
    <location>
        <begin position="1"/>
        <end position="21"/>
    </location>
</feature>
<sequence>MLTQPANVILLTVAFLFSTTALPGRSYRPSRFRPYDKPFVIHSISKFRDDYALRLSLVLRAHFHQHDAAVKLLDRDPISPQDLVQDLRRDPDNGASSSAAPAGWNPDGFTFEVTKSPTISLFLEKINELPDMNRLFPNIEEVDMPRLALDKMPKALKANPYNKRFLFLGKKPGVPEMYLAVPVIINPDGKKKVLWSLIYAHSDQPKTLVHHGYIVTTGGDQITSKLNGAKIPDGPTSSVIAPGGASTSETDAVSESRRFTGPYVLIILRPTATYRGYSKQLQKYARAYLGLPDLTVTSAAGHSFRIKPDTLRKDMNHEKDLRRFLYLGPTRHRRKDMLLAFPLRLRAPRSKERIFAIVAAKPPNEVVSHGFFKASQPTELAESIYKGGYSPDYLEPGHVLTIQEVFSELRTIDYRRIRPI</sequence>
<dbReference type="AlphaFoldDB" id="A0A8H8QLE8"/>
<comment type="caution">
    <text evidence="3">The sequence shown here is derived from an EMBL/GenBank/DDBJ whole genome shotgun (WGS) entry which is preliminary data.</text>
</comment>
<keyword evidence="2" id="KW-0732">Signal</keyword>
<feature type="region of interest" description="Disordered" evidence="1">
    <location>
        <begin position="233"/>
        <end position="252"/>
    </location>
</feature>
<feature type="compositionally biased region" description="Polar residues" evidence="1">
    <location>
        <begin position="235"/>
        <end position="252"/>
    </location>
</feature>
<reference evidence="3" key="1">
    <citation type="submission" date="2018-08" db="EMBL/GenBank/DDBJ databases">
        <authorList>
            <person name="Guldener U."/>
        </authorList>
    </citation>
    <scope>NUCLEOTIDE SEQUENCE</scope>
    <source>
        <strain evidence="3">UB2</strain>
    </source>
</reference>